<dbReference type="InterPro" id="IPR027417">
    <property type="entry name" value="P-loop_NTPase"/>
</dbReference>
<dbReference type="GO" id="GO:0000781">
    <property type="term" value="C:chromosome, telomeric region"/>
    <property type="evidence" value="ECO:0007669"/>
    <property type="project" value="UniProtKB-SubCell"/>
</dbReference>
<reference evidence="22 23" key="1">
    <citation type="journal article" date="2019" name="Mol. Ecol. Resour.">
        <title>Chromosome-level genome assembly of Triplophysa tibetana, a fish adapted to the harsh high-altitude environment of the Tibetan Plateau.</title>
        <authorList>
            <person name="Yang X."/>
            <person name="Liu H."/>
            <person name="Ma Z."/>
            <person name="Zou Y."/>
            <person name="Zou M."/>
            <person name="Mao Y."/>
            <person name="Li X."/>
            <person name="Wang H."/>
            <person name="Chen T."/>
            <person name="Wang W."/>
            <person name="Yang R."/>
        </authorList>
    </citation>
    <scope>NUCLEOTIDE SEQUENCE [LARGE SCALE GENOMIC DNA]</scope>
    <source>
        <strain evidence="22">TTIB1903HZAU</strain>
        <tissue evidence="22">Muscle</tissue>
    </source>
</reference>
<evidence type="ECO:0000256" key="12">
    <source>
        <dbReference type="ARBA" id="ARBA00022842"/>
    </source>
</evidence>
<feature type="coiled-coil region" evidence="20">
    <location>
        <begin position="203"/>
        <end position="342"/>
    </location>
</feature>
<evidence type="ECO:0000256" key="16">
    <source>
        <dbReference type="ARBA" id="ARBA00023242"/>
    </source>
</evidence>
<dbReference type="GO" id="GO:0005524">
    <property type="term" value="F:ATP binding"/>
    <property type="evidence" value="ECO:0007669"/>
    <property type="project" value="UniProtKB-KW"/>
</dbReference>
<keyword evidence="6 19" id="KW-0479">Metal-binding</keyword>
<comment type="similarity">
    <text evidence="4">Belongs to the SMC family. RAD50 subfamily.</text>
</comment>
<keyword evidence="9" id="KW-0378">Hydrolase</keyword>
<dbReference type="FunFam" id="3.40.50.300:FF:001037">
    <property type="entry name" value="DNA repair protein RAD50"/>
    <property type="match status" value="1"/>
</dbReference>
<keyword evidence="8" id="KW-0227">DNA damage</keyword>
<dbReference type="Pfam" id="PF13558">
    <property type="entry name" value="SbcC_Walker_B"/>
    <property type="match status" value="1"/>
</dbReference>
<name>A0A5A9PHG0_9TELE</name>
<comment type="caution">
    <text evidence="22">The sequence shown here is derived from an EMBL/GenBank/DDBJ whole genome shotgun (WGS) entry which is preliminary data.</text>
</comment>
<keyword evidence="10 19" id="KW-0862">Zinc</keyword>
<feature type="coiled-coil region" evidence="20">
    <location>
        <begin position="434"/>
        <end position="639"/>
    </location>
</feature>
<feature type="binding site" evidence="19">
    <location>
        <position position="668"/>
    </location>
    <ligand>
        <name>Zn(2+)</name>
        <dbReference type="ChEBI" id="CHEBI:29105"/>
    </ligand>
</feature>
<dbReference type="Gene3D" id="1.10.287.1490">
    <property type="match status" value="1"/>
</dbReference>
<protein>
    <submittedName>
        <fullName evidence="22">DNA repair protein RAD50</fullName>
    </submittedName>
</protein>
<evidence type="ECO:0000259" key="21">
    <source>
        <dbReference type="PROSITE" id="PS51131"/>
    </source>
</evidence>
<comment type="cofactor">
    <cofactor evidence="1">
        <name>Zn(2+)</name>
        <dbReference type="ChEBI" id="CHEBI:29105"/>
    </cofactor>
</comment>
<evidence type="ECO:0000256" key="10">
    <source>
        <dbReference type="ARBA" id="ARBA00022833"/>
    </source>
</evidence>
<dbReference type="PANTHER" id="PTHR18867:SF12">
    <property type="entry name" value="DNA REPAIR PROTEIN RAD50"/>
    <property type="match status" value="1"/>
</dbReference>
<dbReference type="GO" id="GO:0016887">
    <property type="term" value="F:ATP hydrolysis activity"/>
    <property type="evidence" value="ECO:0007669"/>
    <property type="project" value="InterPro"/>
</dbReference>
<dbReference type="GO" id="GO:0006302">
    <property type="term" value="P:double-strand break repair"/>
    <property type="evidence" value="ECO:0007669"/>
    <property type="project" value="InterPro"/>
</dbReference>
<keyword evidence="5" id="KW-0158">Chromosome</keyword>
<evidence type="ECO:0000313" key="22">
    <source>
        <dbReference type="EMBL" id="KAA0720429.1"/>
    </source>
</evidence>
<dbReference type="NCBIfam" id="TIGR00606">
    <property type="entry name" value="rad50"/>
    <property type="match status" value="1"/>
</dbReference>
<dbReference type="GO" id="GO:0051880">
    <property type="term" value="F:G-quadruplex DNA binding"/>
    <property type="evidence" value="ECO:0007669"/>
    <property type="project" value="TreeGrafter"/>
</dbReference>
<evidence type="ECO:0000313" key="23">
    <source>
        <dbReference type="Proteomes" id="UP000324632"/>
    </source>
</evidence>
<evidence type="ECO:0000256" key="15">
    <source>
        <dbReference type="ARBA" id="ARBA00023204"/>
    </source>
</evidence>
<comment type="catalytic activity">
    <reaction evidence="18">
        <text>ATP + H2O = ADP + phosphate + H(+)</text>
        <dbReference type="Rhea" id="RHEA:13065"/>
        <dbReference type="ChEBI" id="CHEBI:15377"/>
        <dbReference type="ChEBI" id="CHEBI:15378"/>
        <dbReference type="ChEBI" id="CHEBI:30616"/>
        <dbReference type="ChEBI" id="CHEBI:43474"/>
        <dbReference type="ChEBI" id="CHEBI:456216"/>
    </reaction>
</comment>
<evidence type="ECO:0000256" key="17">
    <source>
        <dbReference type="ARBA" id="ARBA00023254"/>
    </source>
</evidence>
<evidence type="ECO:0000256" key="8">
    <source>
        <dbReference type="ARBA" id="ARBA00022763"/>
    </source>
</evidence>
<comment type="subcellular location">
    <subcellularLocation>
        <location evidence="3">Chromosome</location>
        <location evidence="3">Telomere</location>
    </subcellularLocation>
    <subcellularLocation>
        <location evidence="2">Nucleus</location>
    </subcellularLocation>
</comment>
<evidence type="ECO:0000256" key="19">
    <source>
        <dbReference type="PROSITE-ProRule" id="PRU00471"/>
    </source>
</evidence>
<feature type="coiled-coil region" evidence="20">
    <location>
        <begin position="696"/>
        <end position="799"/>
    </location>
</feature>
<evidence type="ECO:0000256" key="18">
    <source>
        <dbReference type="ARBA" id="ARBA00049360"/>
    </source>
</evidence>
<dbReference type="GO" id="GO:0007004">
    <property type="term" value="P:telomere maintenance via telomerase"/>
    <property type="evidence" value="ECO:0007669"/>
    <property type="project" value="TreeGrafter"/>
</dbReference>
<evidence type="ECO:0000256" key="4">
    <source>
        <dbReference type="ARBA" id="ARBA00009439"/>
    </source>
</evidence>
<evidence type="ECO:0000256" key="3">
    <source>
        <dbReference type="ARBA" id="ARBA00004574"/>
    </source>
</evidence>
<evidence type="ECO:0000256" key="7">
    <source>
        <dbReference type="ARBA" id="ARBA00022741"/>
    </source>
</evidence>
<evidence type="ECO:0000256" key="2">
    <source>
        <dbReference type="ARBA" id="ARBA00004123"/>
    </source>
</evidence>
<dbReference type="Gene3D" id="3.40.50.300">
    <property type="entry name" value="P-loop containing nucleotide triphosphate hydrolases"/>
    <property type="match status" value="2"/>
</dbReference>
<organism evidence="22 23">
    <name type="scientific">Triplophysa tibetana</name>
    <dbReference type="NCBI Taxonomy" id="1572043"/>
    <lineage>
        <taxon>Eukaryota</taxon>
        <taxon>Metazoa</taxon>
        <taxon>Chordata</taxon>
        <taxon>Craniata</taxon>
        <taxon>Vertebrata</taxon>
        <taxon>Euteleostomi</taxon>
        <taxon>Actinopterygii</taxon>
        <taxon>Neopterygii</taxon>
        <taxon>Teleostei</taxon>
        <taxon>Ostariophysi</taxon>
        <taxon>Cypriniformes</taxon>
        <taxon>Nemacheilidae</taxon>
        <taxon>Triplophysa</taxon>
    </lineage>
</organism>
<dbReference type="SUPFAM" id="SSF52540">
    <property type="entry name" value="P-loop containing nucleoside triphosphate hydrolases"/>
    <property type="match status" value="2"/>
</dbReference>
<keyword evidence="13" id="KW-0779">Telomere</keyword>
<dbReference type="InterPro" id="IPR004584">
    <property type="entry name" value="Rad50_eukaryotes"/>
</dbReference>
<dbReference type="PANTHER" id="PTHR18867">
    <property type="entry name" value="RAD50"/>
    <property type="match status" value="1"/>
</dbReference>
<feature type="coiled-coil region" evidence="20">
    <location>
        <begin position="830"/>
        <end position="984"/>
    </location>
</feature>
<proteinExistence type="inferred from homology"/>
<feature type="domain" description="Zinc-hook" evidence="21">
    <location>
        <begin position="619"/>
        <end position="718"/>
    </location>
</feature>
<feature type="binding site" evidence="19">
    <location>
        <position position="665"/>
    </location>
    <ligand>
        <name>Zn(2+)</name>
        <dbReference type="ChEBI" id="CHEBI:29105"/>
    </ligand>
</feature>
<gene>
    <name evidence="22" type="ORF">E1301_Tti015877</name>
</gene>
<dbReference type="EMBL" id="SOYY01000006">
    <property type="protein sequence ID" value="KAA0720429.1"/>
    <property type="molecule type" value="Genomic_DNA"/>
</dbReference>
<accession>A0A5A9PHG0</accession>
<keyword evidence="16" id="KW-0539">Nucleus</keyword>
<dbReference type="InterPro" id="IPR038729">
    <property type="entry name" value="Rad50/SbcC_AAA"/>
</dbReference>
<dbReference type="GO" id="GO:0003691">
    <property type="term" value="F:double-stranded telomeric DNA binding"/>
    <property type="evidence" value="ECO:0007669"/>
    <property type="project" value="TreeGrafter"/>
</dbReference>
<dbReference type="GO" id="GO:0070192">
    <property type="term" value="P:chromosome organization involved in meiotic cell cycle"/>
    <property type="evidence" value="ECO:0007669"/>
    <property type="project" value="TreeGrafter"/>
</dbReference>
<evidence type="ECO:0000256" key="6">
    <source>
        <dbReference type="ARBA" id="ARBA00022723"/>
    </source>
</evidence>
<evidence type="ECO:0000256" key="9">
    <source>
        <dbReference type="ARBA" id="ARBA00022801"/>
    </source>
</evidence>
<evidence type="ECO:0000256" key="5">
    <source>
        <dbReference type="ARBA" id="ARBA00022454"/>
    </source>
</evidence>
<evidence type="ECO:0000256" key="13">
    <source>
        <dbReference type="ARBA" id="ARBA00022895"/>
    </source>
</evidence>
<evidence type="ECO:0000256" key="14">
    <source>
        <dbReference type="ARBA" id="ARBA00023054"/>
    </source>
</evidence>
<dbReference type="InterPro" id="IPR013134">
    <property type="entry name" value="Zn_hook_RAD50"/>
</dbReference>
<keyword evidence="14 20" id="KW-0175">Coiled coil</keyword>
<dbReference type="GO" id="GO:0000722">
    <property type="term" value="P:telomere maintenance via recombination"/>
    <property type="evidence" value="ECO:0007669"/>
    <property type="project" value="TreeGrafter"/>
</dbReference>
<keyword evidence="15" id="KW-0234">DNA repair</keyword>
<dbReference type="FunFam" id="3.40.50.300:FF:001065">
    <property type="entry name" value="DNA repair protein RAD50 isoform X1"/>
    <property type="match status" value="1"/>
</dbReference>
<keyword evidence="12" id="KW-0460">Magnesium</keyword>
<dbReference type="GO" id="GO:0000794">
    <property type="term" value="C:condensed nuclear chromosome"/>
    <property type="evidence" value="ECO:0007669"/>
    <property type="project" value="TreeGrafter"/>
</dbReference>
<dbReference type="SUPFAM" id="SSF75712">
    <property type="entry name" value="Rad50 coiled-coil Zn hook"/>
    <property type="match status" value="1"/>
</dbReference>
<keyword evidence="17" id="KW-0469">Meiosis</keyword>
<dbReference type="PROSITE" id="PS51131">
    <property type="entry name" value="ZN_HOOK"/>
    <property type="match status" value="1"/>
</dbReference>
<dbReference type="GO" id="GO:0043047">
    <property type="term" value="F:single-stranded telomeric DNA binding"/>
    <property type="evidence" value="ECO:0007669"/>
    <property type="project" value="TreeGrafter"/>
</dbReference>
<evidence type="ECO:0000256" key="11">
    <source>
        <dbReference type="ARBA" id="ARBA00022840"/>
    </source>
</evidence>
<dbReference type="Pfam" id="PF13476">
    <property type="entry name" value="AAA_23"/>
    <property type="match status" value="1"/>
</dbReference>
<dbReference type="GO" id="GO:0046872">
    <property type="term" value="F:metal ion binding"/>
    <property type="evidence" value="ECO:0007669"/>
    <property type="project" value="UniProtKB-UniRule"/>
</dbReference>
<evidence type="ECO:0000256" key="20">
    <source>
        <dbReference type="SAM" id="Coils"/>
    </source>
</evidence>
<dbReference type="GO" id="GO:0030870">
    <property type="term" value="C:Mre11 complex"/>
    <property type="evidence" value="ECO:0007669"/>
    <property type="project" value="InterPro"/>
</dbReference>
<dbReference type="Proteomes" id="UP000324632">
    <property type="component" value="Chromosome 6"/>
</dbReference>
<evidence type="ECO:0000256" key="1">
    <source>
        <dbReference type="ARBA" id="ARBA00001947"/>
    </source>
</evidence>
<keyword evidence="7" id="KW-0547">Nucleotide-binding</keyword>
<keyword evidence="23" id="KW-1185">Reference proteome</keyword>
<sequence>MSKIEKMSILGVRSFGVEDKDKQVISFFSPLTVLVGPNGAGKTTIIECLKYITSGDFPPGSKGNTFVHDPKDAHETDVRAQIRLQFRDVNGDAIAVQRSMQSTQKGKKTEFKTLEGVITRIKHGEKVSLSSKCAEIDREMISALGVSKAVLNHVIFCHQEESNWPLSEGKALKQKFDEIFSATRYIKVLETLRQLRLKQATTVKSCQLELKYLKQNKDKAQEIRELLSTKEGQLASSKETVQRIESQIDPLENRLNDIDDSLNKVMKLDNDIKALDSRKKQMEDDNRELEEKMEQVFQGSDEQLQEMYQNHQRTVKEKERKLVECQRELERAGRECQRMNRIKSDLLVEQGRLQLEADRHTQNIKKRDSQVKNLAAFLELEGYDRTPLREGQLQSFNRQGDMQEKEAQKQRNIDDIRDKKTGLERTVELKRDMQAKKQQELKNIKSDLQRLEGSSSRLQELDTELQKAERELDNAMQECTVDSLKAEVIELQREKTELDQAQRKLDQEMEALNTHTAARTQMDMLKKDKMDKEEQVRKIKSRHNEDLVSLLGHFPNKRQLEDWIHTKSREINTTRDRLSKLNKELASGEQKRSHYTTEIKLKEEQLSSYEERLFNVCGSQDFESDLGRLQDDLEKCSKQRAMLAGATAVYSQFISQLTEEGEPCCPVCQRVFPSEAEHQDVINDMQSKLRLVPDKLKNTEQDLKRKERRRDEMMALKPIRQDTVATNEKELPELRNKLQSSNRDIERLKGDIEELETLLSTFTSEEDTAKACLQDISLMDRYQLDLKDVERKIAQHAARLQGVDLSRNMQQVSQEKQETQHRLDTTCSKIELKRKLIQDQQEQIQILKSRVNEIRGEKLQISSDMQKRQQLEEQCVEFTTEIQTLHRDIREAKDQLSPLAASLEKLQLDKQDLAERRRHRQEEGQEKINTIKEKVKNLTLIEREITRYIEEGKDSYKEQKETELQEVDKQLHEADKQREKINKDMGNFRQDIDTQKVQERWLQDNLTLRKRVEELKEVSRKRDVLLKEMGNMQVLQLRNERREVDRKLEELKKNRSVALGRQKGYEDEILRFRKELNENQYCRAEDIYRDKMIEMRTTELANKDLDIYYKALDQTIMRFHSMKMEEINKIIRDLWRSTYRGQDIEYVEIRSDVDENASAGVKRRTYNYRVVMVKGDAALDMRGRCSAGQKVLASLIIRLALAETFCLNCGILALDEPTTNLDRENIESLAHALVEIIKSRSRQRNFQLLVITHDEDFVELMGRSNYVEYFYRIKKNQDQCSEITKCSITTLNSYLR</sequence>
<keyword evidence="11" id="KW-0067">ATP-binding</keyword>
<dbReference type="Pfam" id="PF04423">
    <property type="entry name" value="Rad50_zn_hook"/>
    <property type="match status" value="1"/>
</dbReference>